<organism evidence="1 2">
    <name type="scientific">Channa argus</name>
    <name type="common">Northern snakehead</name>
    <name type="synonym">Ophicephalus argus</name>
    <dbReference type="NCBI Taxonomy" id="215402"/>
    <lineage>
        <taxon>Eukaryota</taxon>
        <taxon>Metazoa</taxon>
        <taxon>Chordata</taxon>
        <taxon>Craniata</taxon>
        <taxon>Vertebrata</taxon>
        <taxon>Euteleostomi</taxon>
        <taxon>Actinopterygii</taxon>
        <taxon>Neopterygii</taxon>
        <taxon>Teleostei</taxon>
        <taxon>Neoteleostei</taxon>
        <taxon>Acanthomorphata</taxon>
        <taxon>Anabantaria</taxon>
        <taxon>Anabantiformes</taxon>
        <taxon>Channoidei</taxon>
        <taxon>Channidae</taxon>
        <taxon>Channa</taxon>
    </lineage>
</organism>
<dbReference type="Proteomes" id="UP000503349">
    <property type="component" value="Chromosome 3"/>
</dbReference>
<reference evidence="2" key="2">
    <citation type="submission" date="2019-02" db="EMBL/GenBank/DDBJ databases">
        <title>Opniocepnalus argus Var Kimnra genome.</title>
        <authorList>
            <person name="Zhou C."/>
            <person name="Xiao S."/>
        </authorList>
    </citation>
    <scope>NUCLEOTIDE SEQUENCE [LARGE SCALE GENOMIC DNA]</scope>
</reference>
<accession>A0A6G1PAK3</accession>
<name>A0A6G1PAK3_CHAAH</name>
<gene>
    <name evidence="1" type="ORF">EXN66_Car002738</name>
</gene>
<keyword evidence="2" id="KW-1185">Reference proteome</keyword>
<evidence type="ECO:0000313" key="2">
    <source>
        <dbReference type="Proteomes" id="UP000503349"/>
    </source>
</evidence>
<sequence length="435" mass="48178">MANRHRKWAQTLPPLSGPGPVRLSRAVENPTMMWSVVILLAAALNVAEDILIHGPCPPAFALESYIVHDQYERFAHGRQLRIFLPKGVEKLEFTPVDDPNKTFMCWERGRVRMNKGRVSGTGSDRRWYIDKVTYDDEGTYVQRDFWNKELSIIRVAVTRRLLGANVNCSVTAYDDDNVGVNFRHNYVKCIAGESLYISLEGIDLGSAFLSFSGEAGNFTLIRDGSPVSQDLSNYWDRVQTHSMNIEIKNVNYSDVGHYTLKDRKDRVVSVTRMDLTDHHDPSGSPLMALLLLLGIPAGICCCCRKKIFRKKDTTATTLQTVPDAVVHSPTGPVGPAPPYNMYYHGPDYNMEMNPAYPPQYPAYPPAGTAVFPPAQPPQWNGPPQGQYPPGPLAPMAEAAPYPVDPVPPFSTTALGSSDATCQFKISGGNNSTNFL</sequence>
<protein>
    <submittedName>
        <fullName evidence="1">Uncharacterized protein</fullName>
    </submittedName>
</protein>
<dbReference type="EMBL" id="CM015714">
    <property type="protein sequence ID" value="KAF3687066.1"/>
    <property type="molecule type" value="Genomic_DNA"/>
</dbReference>
<proteinExistence type="predicted"/>
<dbReference type="AlphaFoldDB" id="A0A6G1PAK3"/>
<reference evidence="1 2" key="1">
    <citation type="submission" date="2019-02" db="EMBL/GenBank/DDBJ databases">
        <title>Opniocepnalus argus genome.</title>
        <authorList>
            <person name="Zhou C."/>
            <person name="Xiao S."/>
        </authorList>
    </citation>
    <scope>NUCLEOTIDE SEQUENCE [LARGE SCALE GENOMIC DNA]</scope>
    <source>
        <strain evidence="1">OARG1902GOOAL</strain>
        <tissue evidence="1">Muscle</tissue>
    </source>
</reference>
<evidence type="ECO:0000313" key="1">
    <source>
        <dbReference type="EMBL" id="KAF3687066.1"/>
    </source>
</evidence>